<gene>
    <name evidence="2" type="ORF">CBW42_09345</name>
</gene>
<name>A0A252F3I0_9FIRM</name>
<keyword evidence="1" id="KW-0812">Transmembrane</keyword>
<dbReference type="Proteomes" id="UP000194903">
    <property type="component" value="Unassembled WGS sequence"/>
</dbReference>
<keyword evidence="1" id="KW-1133">Transmembrane helix</keyword>
<evidence type="ECO:0000313" key="2">
    <source>
        <dbReference type="EMBL" id="OUM20241.1"/>
    </source>
</evidence>
<evidence type="ECO:0000256" key="1">
    <source>
        <dbReference type="SAM" id="Phobius"/>
    </source>
</evidence>
<dbReference type="Pfam" id="PF07009">
    <property type="entry name" value="NusG_II"/>
    <property type="match status" value="1"/>
</dbReference>
<protein>
    <submittedName>
        <fullName evidence="2">Uncharacterized protein</fullName>
    </submittedName>
</protein>
<keyword evidence="1" id="KW-0472">Membrane</keyword>
<reference evidence="2 3" key="1">
    <citation type="submission" date="2017-05" db="EMBL/GenBank/DDBJ databases">
        <title>Butyricicoccus porcorum sp. nov. a butyrate-producing bacterium from the swine intestinal tract.</title>
        <authorList>
            <person name="Trachsel J."/>
            <person name="Humphrey S."/>
            <person name="Allen H.K."/>
        </authorList>
    </citation>
    <scope>NUCLEOTIDE SEQUENCE [LARGE SCALE GENOMIC DNA]</scope>
    <source>
        <strain evidence="2">BB10</strain>
    </source>
</reference>
<dbReference type="CDD" id="cd09911">
    <property type="entry name" value="Lin0431_like"/>
    <property type="match status" value="1"/>
</dbReference>
<organism evidence="2 3">
    <name type="scientific">Butyricicoccus porcorum</name>
    <dbReference type="NCBI Taxonomy" id="1945634"/>
    <lineage>
        <taxon>Bacteria</taxon>
        <taxon>Bacillati</taxon>
        <taxon>Bacillota</taxon>
        <taxon>Clostridia</taxon>
        <taxon>Eubacteriales</taxon>
        <taxon>Butyricicoccaceae</taxon>
        <taxon>Butyricicoccus</taxon>
    </lineage>
</organism>
<sequence>MPRPGLPAGARCLAGGFYVELKKQDIILICGLLAGSLLFGSALALGRTDGDTVVVRVSGEKVAEFSQNRNTVYCIEGAGSGVNALVIQDREVWLEDASCPDQLCVHQGHIRHVGESIICLPNEVVVAIEGKAEGSAAPDVVAS</sequence>
<proteinExistence type="predicted"/>
<dbReference type="InterPro" id="IPR038690">
    <property type="entry name" value="NusG_2_sf"/>
</dbReference>
<dbReference type="EMBL" id="NHOC01000007">
    <property type="protein sequence ID" value="OUM20241.1"/>
    <property type="molecule type" value="Genomic_DNA"/>
</dbReference>
<keyword evidence="3" id="KW-1185">Reference proteome</keyword>
<evidence type="ECO:0000313" key="3">
    <source>
        <dbReference type="Proteomes" id="UP000194903"/>
    </source>
</evidence>
<dbReference type="AlphaFoldDB" id="A0A252F3I0"/>
<dbReference type="OrthoDB" id="47603at2"/>
<feature type="transmembrane region" description="Helical" evidence="1">
    <location>
        <begin position="26"/>
        <end position="46"/>
    </location>
</feature>
<comment type="caution">
    <text evidence="2">The sequence shown here is derived from an EMBL/GenBank/DDBJ whole genome shotgun (WGS) entry which is preliminary data.</text>
</comment>
<dbReference type="Gene3D" id="2.60.320.10">
    <property type="entry name" value="N-utilization substance G protein NusG, insert domain"/>
    <property type="match status" value="1"/>
</dbReference>
<accession>A0A252F3I0</accession>